<evidence type="ECO:0000313" key="2">
    <source>
        <dbReference type="Proteomes" id="UP000562984"/>
    </source>
</evidence>
<evidence type="ECO:0000313" key="1">
    <source>
        <dbReference type="EMBL" id="NNG34915.1"/>
    </source>
</evidence>
<dbReference type="AlphaFoldDB" id="A0A849A2Y0"/>
<dbReference type="RefSeq" id="WP_171198576.1">
    <property type="nucleotide sequence ID" value="NZ_JABEND010000002.1"/>
</dbReference>
<keyword evidence="2" id="KW-1185">Reference proteome</keyword>
<reference evidence="1 2" key="1">
    <citation type="submission" date="2020-05" db="EMBL/GenBank/DDBJ databases">
        <title>Nakamurella sp. DB0629 isolated from air conditioner.</title>
        <authorList>
            <person name="Kim D.H."/>
            <person name="Kim D.-U."/>
        </authorList>
    </citation>
    <scope>NUCLEOTIDE SEQUENCE [LARGE SCALE GENOMIC DNA]</scope>
    <source>
        <strain evidence="1 2">DB0629</strain>
    </source>
</reference>
<proteinExistence type="predicted"/>
<dbReference type="Proteomes" id="UP000562984">
    <property type="component" value="Unassembled WGS sequence"/>
</dbReference>
<name>A0A849A2Y0_9ACTN</name>
<comment type="caution">
    <text evidence="1">The sequence shown here is derived from an EMBL/GenBank/DDBJ whole genome shotgun (WGS) entry which is preliminary data.</text>
</comment>
<sequence>MNRTIEVPIDIYKRMQAGYVARLADQIIADGGIRRFVIIDDTGGHVFGWLWRTEPSRCMRLLVDLVIELRNHHPQAPQPPIRYSDVVDALRMALPGDIDTASRDAFAADARTYGAAHWPNLDE</sequence>
<dbReference type="EMBL" id="JABEND010000002">
    <property type="protein sequence ID" value="NNG34915.1"/>
    <property type="molecule type" value="Genomic_DNA"/>
</dbReference>
<accession>A0A849A2Y0</accession>
<gene>
    <name evidence="1" type="ORF">HKD39_04115</name>
</gene>
<protein>
    <submittedName>
        <fullName evidence="1">Uncharacterized protein</fullName>
    </submittedName>
</protein>
<organism evidence="1 2">
    <name type="scientific">Nakamurella aerolata</name>
    <dbReference type="NCBI Taxonomy" id="1656892"/>
    <lineage>
        <taxon>Bacteria</taxon>
        <taxon>Bacillati</taxon>
        <taxon>Actinomycetota</taxon>
        <taxon>Actinomycetes</taxon>
        <taxon>Nakamurellales</taxon>
        <taxon>Nakamurellaceae</taxon>
        <taxon>Nakamurella</taxon>
    </lineage>
</organism>